<dbReference type="PROSITE" id="PS50013">
    <property type="entry name" value="CHROMO_2"/>
    <property type="match status" value="1"/>
</dbReference>
<dbReference type="Pfam" id="PF00385">
    <property type="entry name" value="Chromo"/>
    <property type="match status" value="1"/>
</dbReference>
<sequence>MKCKGGVGRKKSASPSMEVVVGSIQDAMDSGEVHGGNSDYANANINNNPINGSEPSNSHLTETHQDQNLEEPDDDDGEGDEEDEQDGDEAAFASQRTNLDDGFYEIEAIRRKRVRKGQLQYLIKWRGWPEAANTWEPLENLHTCSDFIEAFEQSLMTGKQRKRKRKHGVVHTQTKKRQHQQRGSFSAYNVTDVEISVVDQRLPSAPLNLSSLTNPYAHSQSLVYNHEGEKNGDVTAIERGKQTDIDNMGRNATQRSEWKKDEHEYDPKLSELKATVLTNIAVTDKHVINVQDARTTENNGSAAGLSKGAFVEPVTDNRCTGARRRKSGSVRRFRHDSTLSELPRSQSAELTLAVVESGVRVEPIGVENSGYHGESLSRNNKTDDARNETSIIKIIKPLGYSASVSNNMQDVLVTFVAMRYYSFVFPLHLWSDGTEVVVDNKFLKAINPLLLINFYEQHLRYTTRS</sequence>
<proteinExistence type="predicted"/>
<evidence type="ECO:0000313" key="5">
    <source>
        <dbReference type="Proteomes" id="UP001652600"/>
    </source>
</evidence>
<dbReference type="InterPro" id="IPR008251">
    <property type="entry name" value="Chromo_shadow_dom"/>
</dbReference>
<evidence type="ECO:0000313" key="6">
    <source>
        <dbReference type="RefSeq" id="XP_050934947.1"/>
    </source>
</evidence>
<comment type="subcellular location">
    <subcellularLocation>
        <location evidence="1">Nucleus</location>
    </subcellularLocation>
</comment>
<dbReference type="Gene3D" id="2.40.50.40">
    <property type="match status" value="1"/>
</dbReference>
<dbReference type="PROSITE" id="PS00598">
    <property type="entry name" value="CHROMO_1"/>
    <property type="match status" value="1"/>
</dbReference>
<dbReference type="SUPFAM" id="SSF54160">
    <property type="entry name" value="Chromo domain-like"/>
    <property type="match status" value="1"/>
</dbReference>
<dbReference type="RefSeq" id="XP_050934947.1">
    <property type="nucleotide sequence ID" value="XM_051078990.1"/>
</dbReference>
<feature type="compositionally biased region" description="Basic residues" evidence="3">
    <location>
        <begin position="1"/>
        <end position="12"/>
    </location>
</feature>
<feature type="compositionally biased region" description="Basic residues" evidence="3">
    <location>
        <begin position="159"/>
        <end position="180"/>
    </location>
</feature>
<feature type="compositionally biased region" description="Acidic residues" evidence="3">
    <location>
        <begin position="68"/>
        <end position="89"/>
    </location>
</feature>
<dbReference type="InterPro" id="IPR016197">
    <property type="entry name" value="Chromo-like_dom_sf"/>
</dbReference>
<dbReference type="InterPro" id="IPR023779">
    <property type="entry name" value="Chromodomain_CS"/>
</dbReference>
<dbReference type="InterPro" id="IPR000953">
    <property type="entry name" value="Chromo/chromo_shadow_dom"/>
</dbReference>
<dbReference type="PANTHER" id="PTHR47240:SF2">
    <property type="entry name" value="CHROMO DOMAIN-CONTAINING PROTEIN LHP1"/>
    <property type="match status" value="1"/>
</dbReference>
<evidence type="ECO:0000259" key="4">
    <source>
        <dbReference type="PROSITE" id="PS50013"/>
    </source>
</evidence>
<organism evidence="5 6">
    <name type="scientific">Cucumis melo</name>
    <name type="common">Muskmelon</name>
    <dbReference type="NCBI Taxonomy" id="3656"/>
    <lineage>
        <taxon>Eukaryota</taxon>
        <taxon>Viridiplantae</taxon>
        <taxon>Streptophyta</taxon>
        <taxon>Embryophyta</taxon>
        <taxon>Tracheophyta</taxon>
        <taxon>Spermatophyta</taxon>
        <taxon>Magnoliopsida</taxon>
        <taxon>eudicotyledons</taxon>
        <taxon>Gunneridae</taxon>
        <taxon>Pentapetalae</taxon>
        <taxon>rosids</taxon>
        <taxon>fabids</taxon>
        <taxon>Cucurbitales</taxon>
        <taxon>Cucurbitaceae</taxon>
        <taxon>Benincaseae</taxon>
        <taxon>Cucumis</taxon>
    </lineage>
</organism>
<feature type="domain" description="Chromo" evidence="4">
    <location>
        <begin position="104"/>
        <end position="163"/>
    </location>
</feature>
<keyword evidence="5" id="KW-1185">Reference proteome</keyword>
<reference evidence="6" key="1">
    <citation type="submission" date="2025-08" db="UniProtKB">
        <authorList>
            <consortium name="RefSeq"/>
        </authorList>
    </citation>
    <scope>IDENTIFICATION</scope>
    <source>
        <tissue evidence="6">Stem</tissue>
    </source>
</reference>
<dbReference type="PANTHER" id="PTHR47240">
    <property type="entry name" value="CHROMO DOMAIN-CONTAINING PROTEIN LHP1"/>
    <property type="match status" value="1"/>
</dbReference>
<evidence type="ECO:0000256" key="3">
    <source>
        <dbReference type="SAM" id="MobiDB-lite"/>
    </source>
</evidence>
<dbReference type="SMART" id="SM00300">
    <property type="entry name" value="ChSh"/>
    <property type="match status" value="1"/>
</dbReference>
<protein>
    <submittedName>
        <fullName evidence="6">Chromo domain-containing protein LHP1-like isoform X1</fullName>
    </submittedName>
</protein>
<dbReference type="CDD" id="cd00024">
    <property type="entry name" value="CD_CSD"/>
    <property type="match status" value="1"/>
</dbReference>
<keyword evidence="2" id="KW-0539">Nucleus</keyword>
<accession>A0ABM3KB03</accession>
<dbReference type="InterPro" id="IPR044251">
    <property type="entry name" value="LHP1-like"/>
</dbReference>
<dbReference type="GeneID" id="103499007"/>
<dbReference type="SMART" id="SM00298">
    <property type="entry name" value="CHROMO"/>
    <property type="match status" value="1"/>
</dbReference>
<evidence type="ECO:0000256" key="1">
    <source>
        <dbReference type="ARBA" id="ARBA00004123"/>
    </source>
</evidence>
<feature type="compositionally biased region" description="Low complexity" evidence="3">
    <location>
        <begin position="36"/>
        <end position="58"/>
    </location>
</feature>
<name>A0ABM3KB03_CUCME</name>
<feature type="region of interest" description="Disordered" evidence="3">
    <location>
        <begin position="157"/>
        <end position="184"/>
    </location>
</feature>
<dbReference type="Proteomes" id="UP001652600">
    <property type="component" value="Chromosome 11"/>
</dbReference>
<feature type="region of interest" description="Disordered" evidence="3">
    <location>
        <begin position="1"/>
        <end position="96"/>
    </location>
</feature>
<gene>
    <name evidence="6" type="primary">LOC103499007</name>
</gene>
<dbReference type="InterPro" id="IPR023780">
    <property type="entry name" value="Chromo_domain"/>
</dbReference>
<evidence type="ECO:0000256" key="2">
    <source>
        <dbReference type="ARBA" id="ARBA00023242"/>
    </source>
</evidence>